<dbReference type="Pfam" id="PF00400">
    <property type="entry name" value="WD40"/>
    <property type="match status" value="7"/>
</dbReference>
<dbReference type="Proteomes" id="UP000306050">
    <property type="component" value="Chromosome SGRAM_19"/>
</dbReference>
<dbReference type="PANTHER" id="PTHR19846:SF0">
    <property type="entry name" value="PRE-MRNA PROCESSING FACTOR 4"/>
    <property type="match status" value="1"/>
</dbReference>
<dbReference type="InterPro" id="IPR001680">
    <property type="entry name" value="WD40_rpt"/>
</dbReference>
<dbReference type="CDD" id="cd00200">
    <property type="entry name" value="WD40"/>
    <property type="match status" value="1"/>
</dbReference>
<feature type="repeat" description="WD" evidence="3">
    <location>
        <begin position="322"/>
        <end position="363"/>
    </location>
</feature>
<dbReference type="GeneID" id="40726064"/>
<comment type="caution">
    <text evidence="6">The sequence shown here is derived from an EMBL/GenBank/DDBJ whole genome shotgun (WGS) entry which is preliminary data.</text>
</comment>
<dbReference type="PROSITE" id="PS50082">
    <property type="entry name" value="WD_REPEATS_2"/>
    <property type="match status" value="7"/>
</dbReference>
<feature type="repeat" description="WD" evidence="3">
    <location>
        <begin position="470"/>
        <end position="504"/>
    </location>
</feature>
<dbReference type="KEGG" id="sgra:EX895_003169"/>
<keyword evidence="7" id="KW-1185">Reference proteome</keyword>
<name>A0A4U7KU85_9BASI</name>
<dbReference type="Gene3D" id="4.10.280.110">
    <property type="entry name" value="Pre-mRNA processing factor 4 domain"/>
    <property type="match status" value="1"/>
</dbReference>
<dbReference type="PROSITE" id="PS00678">
    <property type="entry name" value="WD_REPEATS_1"/>
    <property type="match status" value="2"/>
</dbReference>
<accession>A0A4U7KU85</accession>
<dbReference type="SMART" id="SM00500">
    <property type="entry name" value="SFM"/>
    <property type="match status" value="1"/>
</dbReference>
<dbReference type="SUPFAM" id="SSF158230">
    <property type="entry name" value="PRP4-like"/>
    <property type="match status" value="1"/>
</dbReference>
<evidence type="ECO:0000256" key="2">
    <source>
        <dbReference type="ARBA" id="ARBA00022737"/>
    </source>
</evidence>
<feature type="repeat" description="WD" evidence="3">
    <location>
        <begin position="441"/>
        <end position="469"/>
    </location>
</feature>
<evidence type="ECO:0000313" key="6">
    <source>
        <dbReference type="EMBL" id="TKY88073.1"/>
    </source>
</evidence>
<dbReference type="Pfam" id="PF08799">
    <property type="entry name" value="PRP4"/>
    <property type="match status" value="1"/>
</dbReference>
<evidence type="ECO:0000259" key="5">
    <source>
        <dbReference type="SMART" id="SM00500"/>
    </source>
</evidence>
<keyword evidence="2" id="KW-0677">Repeat</keyword>
<reference evidence="6 7" key="1">
    <citation type="submission" date="2019-05" db="EMBL/GenBank/DDBJ databases">
        <title>Sporisorium graminicola CBS 10092 draft sequencing and annotation.</title>
        <authorList>
            <person name="Solano-Gonzalez S."/>
            <person name="Caddick M.X."/>
            <person name="Darby A."/>
        </authorList>
    </citation>
    <scope>NUCLEOTIDE SEQUENCE [LARGE SCALE GENOMIC DNA]</scope>
    <source>
        <strain evidence="6 7">CBS 10092</strain>
    </source>
</reference>
<feature type="repeat" description="WD" evidence="3">
    <location>
        <begin position="364"/>
        <end position="405"/>
    </location>
</feature>
<dbReference type="OrthoDB" id="540662at2759"/>
<dbReference type="FunFam" id="2.130.10.10:FF:000443">
    <property type="entry name" value="U4/U6 small nuclear ribonucleoprotein Prp4"/>
    <property type="match status" value="1"/>
</dbReference>
<protein>
    <recommendedName>
        <fullName evidence="5">Pre-mRNA processing factor 4 (PRP4)-like domain-containing protein</fullName>
    </recommendedName>
</protein>
<feature type="repeat" description="WD" evidence="3">
    <location>
        <begin position="188"/>
        <end position="229"/>
    </location>
</feature>
<dbReference type="Gene3D" id="2.130.10.10">
    <property type="entry name" value="YVTN repeat-like/Quinoprotein amine dehydrogenase"/>
    <property type="match status" value="4"/>
</dbReference>
<dbReference type="InterPro" id="IPR020472">
    <property type="entry name" value="WD40_PAC1"/>
</dbReference>
<dbReference type="PROSITE" id="PS50294">
    <property type="entry name" value="WD_REPEATS_REGION"/>
    <property type="match status" value="4"/>
</dbReference>
<feature type="compositionally biased region" description="Acidic residues" evidence="4">
    <location>
        <begin position="113"/>
        <end position="128"/>
    </location>
</feature>
<evidence type="ECO:0000256" key="1">
    <source>
        <dbReference type="ARBA" id="ARBA00022574"/>
    </source>
</evidence>
<dbReference type="InterPro" id="IPR019775">
    <property type="entry name" value="WD40_repeat_CS"/>
</dbReference>
<feature type="domain" description="Pre-mRNA processing factor 4 (PRP4)-like" evidence="5">
    <location>
        <begin position="55"/>
        <end position="109"/>
    </location>
</feature>
<dbReference type="GO" id="GO:0000398">
    <property type="term" value="P:mRNA splicing, via spliceosome"/>
    <property type="evidence" value="ECO:0007669"/>
    <property type="project" value="TreeGrafter"/>
</dbReference>
<keyword evidence="1 3" id="KW-0853">WD repeat</keyword>
<feature type="region of interest" description="Disordered" evidence="4">
    <location>
        <begin position="91"/>
        <end position="132"/>
    </location>
</feature>
<dbReference type="InterPro" id="IPR015943">
    <property type="entry name" value="WD40/YVTN_repeat-like_dom_sf"/>
</dbReference>
<feature type="repeat" description="WD" evidence="3">
    <location>
        <begin position="230"/>
        <end position="279"/>
    </location>
</feature>
<evidence type="ECO:0000313" key="7">
    <source>
        <dbReference type="Proteomes" id="UP000306050"/>
    </source>
</evidence>
<dbReference type="EMBL" id="SRRM01000011">
    <property type="protein sequence ID" value="TKY88073.1"/>
    <property type="molecule type" value="Genomic_DNA"/>
</dbReference>
<organism evidence="6 7">
    <name type="scientific">Sporisorium graminicola</name>
    <dbReference type="NCBI Taxonomy" id="280036"/>
    <lineage>
        <taxon>Eukaryota</taxon>
        <taxon>Fungi</taxon>
        <taxon>Dikarya</taxon>
        <taxon>Basidiomycota</taxon>
        <taxon>Ustilaginomycotina</taxon>
        <taxon>Ustilaginomycetes</taxon>
        <taxon>Ustilaginales</taxon>
        <taxon>Ustilaginaceae</taxon>
        <taxon>Sporisorium</taxon>
    </lineage>
</organism>
<dbReference type="SMART" id="SM00320">
    <property type="entry name" value="WD40"/>
    <property type="match status" value="7"/>
</dbReference>
<dbReference type="RefSeq" id="XP_029740058.1">
    <property type="nucleotide sequence ID" value="XM_029883767.1"/>
</dbReference>
<dbReference type="GO" id="GO:0017070">
    <property type="term" value="F:U6 snRNA binding"/>
    <property type="evidence" value="ECO:0007669"/>
    <property type="project" value="TreeGrafter"/>
</dbReference>
<dbReference type="GO" id="GO:0046540">
    <property type="term" value="C:U4/U6 x U5 tri-snRNP complex"/>
    <property type="evidence" value="ECO:0007669"/>
    <property type="project" value="TreeGrafter"/>
</dbReference>
<evidence type="ECO:0000256" key="3">
    <source>
        <dbReference type="PROSITE-ProRule" id="PRU00221"/>
    </source>
</evidence>
<dbReference type="InterPro" id="IPR014906">
    <property type="entry name" value="PRP4-like"/>
</dbReference>
<feature type="repeat" description="WD" evidence="3">
    <location>
        <begin position="280"/>
        <end position="321"/>
    </location>
</feature>
<dbReference type="InterPro" id="IPR036322">
    <property type="entry name" value="WD40_repeat_dom_sf"/>
</dbReference>
<feature type="compositionally biased region" description="Low complexity" evidence="4">
    <location>
        <begin position="91"/>
        <end position="112"/>
    </location>
</feature>
<sequence>MVASRDSMDLDVASTSGVTIEDLLSSRSNAYSATDAALSAQLDQRKLARSLAIPTSDPKVRLRLRQLGEPITCFGEREMDRRERLRQLLARQLQQQPSSTSTPHDSQQNSDSDSAEGGDDDQEDEEFYTEGSPAVVDARRKMACFSLQRAKRRLAVQRRDAAVPLASIVKLRSKVFEPIKAYTNLGSQIGDDRPVSMTRFAPSSQLLATGSWSGSIKLWQVPSANHKSTLRAHTDKVGGLAWHPQATLTQDAAAVNLVSGAGDASVCLWSLDSDRPLATLQGHEARVARTAFHPTGDYVASASFDGTWRLWDVASSQCLTVQEGHSKEVYAVEFQDDGALVASGGLDAIGRVWDTRTGRSAMVLDGHAKEILSIDFAPNGYQLATASGDDTVRIWDMRALKSIYTIPAHKSSVSDVRFFRSLSHRTSPFAPQDGEEQHEISRNGLYLATSGYDGMVRIWSADDWQLLRTLSGDGGRVMSVDISSDGEMLVSGEWGRTFKLWGSL</sequence>
<dbReference type="SUPFAM" id="SSF50978">
    <property type="entry name" value="WD40 repeat-like"/>
    <property type="match status" value="1"/>
</dbReference>
<gene>
    <name evidence="6" type="ORF">EX895_003169</name>
</gene>
<dbReference type="PRINTS" id="PR00320">
    <property type="entry name" value="GPROTEINBRPT"/>
</dbReference>
<evidence type="ECO:0000256" key="4">
    <source>
        <dbReference type="SAM" id="MobiDB-lite"/>
    </source>
</evidence>
<dbReference type="PANTHER" id="PTHR19846">
    <property type="entry name" value="WD40 REPEAT PROTEIN"/>
    <property type="match status" value="1"/>
</dbReference>
<dbReference type="GO" id="GO:0030621">
    <property type="term" value="F:U4 snRNA binding"/>
    <property type="evidence" value="ECO:0007669"/>
    <property type="project" value="TreeGrafter"/>
</dbReference>
<dbReference type="InterPro" id="IPR036285">
    <property type="entry name" value="PRP4-like_sf"/>
</dbReference>
<dbReference type="AlphaFoldDB" id="A0A4U7KU85"/>
<proteinExistence type="predicted"/>